<dbReference type="Proteomes" id="UP000766904">
    <property type="component" value="Unassembled WGS sequence"/>
</dbReference>
<dbReference type="EMBL" id="PHNJ01000018">
    <property type="protein sequence ID" value="TYL36396.1"/>
    <property type="molecule type" value="Genomic_DNA"/>
</dbReference>
<dbReference type="InterPro" id="IPR036388">
    <property type="entry name" value="WH-like_DNA-bd_sf"/>
</dbReference>
<feature type="compositionally biased region" description="Polar residues" evidence="1">
    <location>
        <begin position="105"/>
        <end position="120"/>
    </location>
</feature>
<organism evidence="2 3">
    <name type="scientific">Natronococcus pandeyae</name>
    <dbReference type="NCBI Taxonomy" id="2055836"/>
    <lineage>
        <taxon>Archaea</taxon>
        <taxon>Methanobacteriati</taxon>
        <taxon>Methanobacteriota</taxon>
        <taxon>Stenosarchaea group</taxon>
        <taxon>Halobacteria</taxon>
        <taxon>Halobacteriales</taxon>
        <taxon>Natrialbaceae</taxon>
        <taxon>Natronococcus</taxon>
    </lineage>
</organism>
<evidence type="ECO:0000313" key="2">
    <source>
        <dbReference type="EMBL" id="TYL36396.1"/>
    </source>
</evidence>
<evidence type="ECO:0000313" key="3">
    <source>
        <dbReference type="Proteomes" id="UP000766904"/>
    </source>
</evidence>
<comment type="caution">
    <text evidence="2">The sequence shown here is derived from an EMBL/GenBank/DDBJ whole genome shotgun (WGS) entry which is preliminary data.</text>
</comment>
<gene>
    <name evidence="2" type="ORF">CV102_22480</name>
</gene>
<sequence length="374" mass="40639">MSESGGTIADGRIEQETTVPRAVLHKKILDAAAERPDASMEELAEDISFATTDLVERVLDEYGDPGAKEEDDGDEKTSEPMEEEDESDDEAASTTIPGEIPAETTDLSTEQTDETAMTTDSSTSGETEMTATEGTTESDFAATQSTENSDEPDAEIDSDSEKAMNAHEITNGLDTQTNESQPDQGQLLVEVSDLTEKQRETLRAIQNRPTATQAELADELGVTSATINQRVNSIDGFDWSNRQTFVDHVFDQLSDSSEDSAEKEVNVADKANKFTDNTATSDAMEDTNPTDINETVGVEVDDESDSPQCTDLSAQVNELTDRIEALEQSLDRDPTSTSTLGDTELAHKVIHACFKSDQITEDEELQLLEDVVNS</sequence>
<keyword evidence="3" id="KW-1185">Reference proteome</keyword>
<feature type="compositionally biased region" description="Acidic residues" evidence="1">
    <location>
        <begin position="69"/>
        <end position="91"/>
    </location>
</feature>
<dbReference type="OrthoDB" id="170876at2157"/>
<feature type="compositionally biased region" description="Low complexity" evidence="1">
    <location>
        <begin position="121"/>
        <end position="138"/>
    </location>
</feature>
<feature type="compositionally biased region" description="Acidic residues" evidence="1">
    <location>
        <begin position="148"/>
        <end position="158"/>
    </location>
</feature>
<feature type="region of interest" description="Disordered" evidence="1">
    <location>
        <begin position="1"/>
        <end position="20"/>
    </location>
</feature>
<evidence type="ECO:0000256" key="1">
    <source>
        <dbReference type="SAM" id="MobiDB-lite"/>
    </source>
</evidence>
<dbReference type="AlphaFoldDB" id="A0A8J8TN85"/>
<evidence type="ECO:0008006" key="4">
    <source>
        <dbReference type="Google" id="ProtNLM"/>
    </source>
</evidence>
<name>A0A8J8TN85_9EURY</name>
<dbReference type="SUPFAM" id="SSF46785">
    <property type="entry name" value="Winged helix' DNA-binding domain"/>
    <property type="match status" value="1"/>
</dbReference>
<protein>
    <recommendedName>
        <fullName evidence="4">Winged helix-turn-helix transcriptional regulator</fullName>
    </recommendedName>
</protein>
<dbReference type="Gene3D" id="1.10.10.10">
    <property type="entry name" value="Winged helix-like DNA-binding domain superfamily/Winged helix DNA-binding domain"/>
    <property type="match status" value="1"/>
</dbReference>
<dbReference type="Pfam" id="PF13412">
    <property type="entry name" value="HTH_24"/>
    <property type="match status" value="1"/>
</dbReference>
<proteinExistence type="predicted"/>
<dbReference type="InterPro" id="IPR036390">
    <property type="entry name" value="WH_DNA-bd_sf"/>
</dbReference>
<accession>A0A8J8TN85</accession>
<feature type="region of interest" description="Disordered" evidence="1">
    <location>
        <begin position="55"/>
        <end position="161"/>
    </location>
</feature>
<reference evidence="2" key="1">
    <citation type="submission" date="2017-11" db="EMBL/GenBank/DDBJ databases">
        <authorList>
            <person name="Kajale S.C."/>
            <person name="Sharma A."/>
        </authorList>
    </citation>
    <scope>NUCLEOTIDE SEQUENCE</scope>
    <source>
        <strain evidence="2">LS1_42</strain>
    </source>
</reference>
<dbReference type="RefSeq" id="WP_148860233.1">
    <property type="nucleotide sequence ID" value="NZ_PHNJ01000018.1"/>
</dbReference>